<protein>
    <submittedName>
        <fullName evidence="1">Uncharacterized protein</fullName>
    </submittedName>
</protein>
<reference evidence="1" key="1">
    <citation type="submission" date="2018-05" db="EMBL/GenBank/DDBJ databases">
        <authorList>
            <person name="Lanie J.A."/>
            <person name="Ng W.-L."/>
            <person name="Kazmierczak K.M."/>
            <person name="Andrzejewski T.M."/>
            <person name="Davidsen T.M."/>
            <person name="Wayne K.J."/>
            <person name="Tettelin H."/>
            <person name="Glass J.I."/>
            <person name="Rusch D."/>
            <person name="Podicherti R."/>
            <person name="Tsui H.-C.T."/>
            <person name="Winkler M.E."/>
        </authorList>
    </citation>
    <scope>NUCLEOTIDE SEQUENCE</scope>
</reference>
<gene>
    <name evidence="1" type="ORF">METZ01_LOCUS405656</name>
</gene>
<dbReference type="AlphaFoldDB" id="A0A382W1V8"/>
<organism evidence="1">
    <name type="scientific">marine metagenome</name>
    <dbReference type="NCBI Taxonomy" id="408172"/>
    <lineage>
        <taxon>unclassified sequences</taxon>
        <taxon>metagenomes</taxon>
        <taxon>ecological metagenomes</taxon>
    </lineage>
</organism>
<dbReference type="EMBL" id="UINC01156406">
    <property type="protein sequence ID" value="SVD52802.1"/>
    <property type="molecule type" value="Genomic_DNA"/>
</dbReference>
<accession>A0A382W1V8</accession>
<name>A0A382W1V8_9ZZZZ</name>
<sequence length="67" mass="7695">MFNDLKTAWQQLLKNSTLISNAATEGGGAIVQVPNRYVDAFQKEFNLCFVEPDEDIEFQLWQDNDRA</sequence>
<proteinExistence type="predicted"/>
<evidence type="ECO:0000313" key="1">
    <source>
        <dbReference type="EMBL" id="SVD52802.1"/>
    </source>
</evidence>